<dbReference type="Gene3D" id="2.60.40.640">
    <property type="match status" value="1"/>
</dbReference>
<feature type="region of interest" description="Disordered" evidence="1">
    <location>
        <begin position="121"/>
        <end position="140"/>
    </location>
</feature>
<proteinExistence type="predicted"/>
<feature type="region of interest" description="Disordered" evidence="1">
    <location>
        <begin position="180"/>
        <end position="222"/>
    </location>
</feature>
<evidence type="ECO:0000313" key="3">
    <source>
        <dbReference type="WBParaSite" id="SRDH1_25710.10"/>
    </source>
</evidence>
<protein>
    <submittedName>
        <fullName evidence="3">Uncharacterized protein</fullName>
    </submittedName>
</protein>
<organism evidence="2 3">
    <name type="scientific">Schistosoma rodhaini</name>
    <dbReference type="NCBI Taxonomy" id="6188"/>
    <lineage>
        <taxon>Eukaryota</taxon>
        <taxon>Metazoa</taxon>
        <taxon>Spiralia</taxon>
        <taxon>Lophotrochozoa</taxon>
        <taxon>Platyhelminthes</taxon>
        <taxon>Trematoda</taxon>
        <taxon>Digenea</taxon>
        <taxon>Strigeidida</taxon>
        <taxon>Schistosomatoidea</taxon>
        <taxon>Schistosomatidae</taxon>
        <taxon>Schistosoma</taxon>
    </lineage>
</organism>
<dbReference type="AlphaFoldDB" id="A0AA85EVH0"/>
<reference evidence="2" key="1">
    <citation type="submission" date="2022-06" db="EMBL/GenBank/DDBJ databases">
        <authorList>
            <person name="Berger JAMES D."/>
            <person name="Berger JAMES D."/>
        </authorList>
    </citation>
    <scope>NUCLEOTIDE SEQUENCE [LARGE SCALE GENOMIC DNA]</scope>
</reference>
<accession>A0AA85EVH0</accession>
<feature type="compositionally biased region" description="Polar residues" evidence="1">
    <location>
        <begin position="131"/>
        <end position="140"/>
    </location>
</feature>
<keyword evidence="2" id="KW-1185">Reference proteome</keyword>
<evidence type="ECO:0000313" key="2">
    <source>
        <dbReference type="Proteomes" id="UP000050792"/>
    </source>
</evidence>
<name>A0AA85EVH0_9TREM</name>
<dbReference type="Proteomes" id="UP000050792">
    <property type="component" value="Unassembled WGS sequence"/>
</dbReference>
<reference evidence="3" key="2">
    <citation type="submission" date="2023-11" db="UniProtKB">
        <authorList>
            <consortium name="WormBaseParasite"/>
        </authorList>
    </citation>
    <scope>IDENTIFICATION</scope>
</reference>
<dbReference type="InterPro" id="IPR014752">
    <property type="entry name" value="Arrestin-like_C"/>
</dbReference>
<feature type="compositionally biased region" description="Basic and acidic residues" evidence="1">
    <location>
        <begin position="121"/>
        <end position="130"/>
    </location>
</feature>
<sequence>MNVNLRFYYHLSTTSSTHQNDHEKLFDFGLPPSARKAYGNLAEQSTRKAYSNINLSDTLTDTDEDYSQRERRYSYYENSGVKTSTKIVKAGSFNCTDSLSYENGSSDWNSSNYRHFPRFKPSNEKIENGKQSESPSINRNISPVAIASSTPKLNHKIPTVMNITNSSVVTGNSFEVSADGMNNSSITQNNPFSPRNATPTAETSAIDDSPSMMRSDAMSPSKFRTIQTPSKEVTGNNQYKTKPDKYLKSSNIVIVHAEDSTSNYNDIYPRFTESLMHSYKNHNVADSPQMNNRKHIQLVYAKPSKLRRDIMAHNNNEKVSPVKMRNAPVTHAAPTGTKTTYSFNDHFIIKKPDLSEIPEQKLAILSNQFGELSDSVERVIIRIFDSAVVPGGALRGVVYICLKEPIKLNTLTVTTEMITKTISSDEKQDMEKRIPISYTVLTDDPSLGKRMPIRKFTCQEPEFIQSPVKEVNLSDPCFSPYIGPVQLAPGDHAIPFAFPLESDAHPSILLKGKVGFKHEVEIIHRYYVYASMRLSRPDENNSVTISTDNLNIKVLSCGPPNYTLPNGERIPAIMKTFTMENRQMLIQVENLIFQEADDINIYLFTDEPAGIRYVEAYLLRIFHIPGLKVSDTKALHKLKKYPPNVFIDGRTEKVTFTENLPLPYSETAETESGRLFSNSQYLPSHYRDFRVSCESLNSTEQSQRTLHCDSYKDLPRDARKAGCHLTLNVPINSVPQSCLESLKITYYIRVLIHGKRKVMAYSLPISVVEQRSKDYKMRYLGEGNHIYDPEYLKLKRDSKCSVS</sequence>
<feature type="compositionally biased region" description="Polar residues" evidence="1">
    <location>
        <begin position="180"/>
        <end position="203"/>
    </location>
</feature>
<evidence type="ECO:0000256" key="1">
    <source>
        <dbReference type="SAM" id="MobiDB-lite"/>
    </source>
</evidence>
<dbReference type="WBParaSite" id="SRDH1_25710.10">
    <property type="protein sequence ID" value="SRDH1_25710.10"/>
    <property type="gene ID" value="SRDH1_25710"/>
</dbReference>